<name>A0A9R1VY92_LACSA</name>
<reference evidence="1 2" key="1">
    <citation type="journal article" date="2017" name="Nat. Commun.">
        <title>Genome assembly with in vitro proximity ligation data and whole-genome triplication in lettuce.</title>
        <authorList>
            <person name="Reyes-Chin-Wo S."/>
            <person name="Wang Z."/>
            <person name="Yang X."/>
            <person name="Kozik A."/>
            <person name="Arikit S."/>
            <person name="Song C."/>
            <person name="Xia L."/>
            <person name="Froenicke L."/>
            <person name="Lavelle D.O."/>
            <person name="Truco M.J."/>
            <person name="Xia R."/>
            <person name="Zhu S."/>
            <person name="Xu C."/>
            <person name="Xu H."/>
            <person name="Xu X."/>
            <person name="Cox K."/>
            <person name="Korf I."/>
            <person name="Meyers B.C."/>
            <person name="Michelmore R.W."/>
        </authorList>
    </citation>
    <scope>NUCLEOTIDE SEQUENCE [LARGE SCALE GENOMIC DNA]</scope>
    <source>
        <strain evidence="2">cv. Salinas</strain>
        <tissue evidence="1">Seedlings</tissue>
    </source>
</reference>
<keyword evidence="2" id="KW-1185">Reference proteome</keyword>
<comment type="caution">
    <text evidence="1">The sequence shown here is derived from an EMBL/GenBank/DDBJ whole genome shotgun (WGS) entry which is preliminary data.</text>
</comment>
<proteinExistence type="predicted"/>
<dbReference type="AlphaFoldDB" id="A0A9R1VY92"/>
<organism evidence="1 2">
    <name type="scientific">Lactuca sativa</name>
    <name type="common">Garden lettuce</name>
    <dbReference type="NCBI Taxonomy" id="4236"/>
    <lineage>
        <taxon>Eukaryota</taxon>
        <taxon>Viridiplantae</taxon>
        <taxon>Streptophyta</taxon>
        <taxon>Embryophyta</taxon>
        <taxon>Tracheophyta</taxon>
        <taxon>Spermatophyta</taxon>
        <taxon>Magnoliopsida</taxon>
        <taxon>eudicotyledons</taxon>
        <taxon>Gunneridae</taxon>
        <taxon>Pentapetalae</taxon>
        <taxon>asterids</taxon>
        <taxon>campanulids</taxon>
        <taxon>Asterales</taxon>
        <taxon>Asteraceae</taxon>
        <taxon>Cichorioideae</taxon>
        <taxon>Cichorieae</taxon>
        <taxon>Lactucinae</taxon>
        <taxon>Lactuca</taxon>
    </lineage>
</organism>
<evidence type="ECO:0000313" key="1">
    <source>
        <dbReference type="EMBL" id="KAJ0216187.1"/>
    </source>
</evidence>
<accession>A0A9R1VY92</accession>
<dbReference type="EMBL" id="NBSK02000003">
    <property type="protein sequence ID" value="KAJ0216187.1"/>
    <property type="molecule type" value="Genomic_DNA"/>
</dbReference>
<protein>
    <submittedName>
        <fullName evidence="1">Uncharacterized protein</fullName>
    </submittedName>
</protein>
<dbReference type="Proteomes" id="UP000235145">
    <property type="component" value="Unassembled WGS sequence"/>
</dbReference>
<sequence>MTSSAPERFRRSDSAYVVGVAGWATGLKLDSDSVRTEYNTHRNIGIALFALLDSLLVNSISYMDAMWLEAPEQPRKYILHVSYLLNELND</sequence>
<evidence type="ECO:0000313" key="2">
    <source>
        <dbReference type="Proteomes" id="UP000235145"/>
    </source>
</evidence>
<gene>
    <name evidence="1" type="ORF">LSAT_V11C300121470</name>
</gene>